<evidence type="ECO:0000256" key="3">
    <source>
        <dbReference type="ARBA" id="ARBA00022630"/>
    </source>
</evidence>
<dbReference type="GO" id="GO:0004368">
    <property type="term" value="F:glycerol-3-phosphate dehydrogenase (quinone) activity"/>
    <property type="evidence" value="ECO:0007669"/>
    <property type="project" value="UniProtKB-EC"/>
</dbReference>
<keyword evidence="5 7" id="KW-0560">Oxidoreductase</keyword>
<dbReference type="GO" id="GO:0006072">
    <property type="term" value="P:glycerol-3-phosphate metabolic process"/>
    <property type="evidence" value="ECO:0007669"/>
    <property type="project" value="InterPro"/>
</dbReference>
<dbReference type="InterPro" id="IPR036188">
    <property type="entry name" value="FAD/NAD-bd_sf"/>
</dbReference>
<evidence type="ECO:0000313" key="7">
    <source>
        <dbReference type="EMBL" id="MBB4148324.1"/>
    </source>
</evidence>
<keyword evidence="4" id="KW-0274">FAD</keyword>
<comment type="similarity">
    <text evidence="2">Belongs to the FAD-dependent glycerol-3-phosphate dehydrogenase family.</text>
</comment>
<dbReference type="InterPro" id="IPR006076">
    <property type="entry name" value="FAD-dep_OxRdtase"/>
</dbReference>
<evidence type="ECO:0000256" key="5">
    <source>
        <dbReference type="ARBA" id="ARBA00023002"/>
    </source>
</evidence>
<keyword evidence="8" id="KW-1185">Reference proteome</keyword>
<comment type="caution">
    <text evidence="7">The sequence shown here is derived from an EMBL/GenBank/DDBJ whole genome shotgun (WGS) entry which is preliminary data.</text>
</comment>
<evidence type="ECO:0000256" key="4">
    <source>
        <dbReference type="ARBA" id="ARBA00022827"/>
    </source>
</evidence>
<sequence>MPETVILGAGIQGATLALAAIARGQRPILIDRDDAPAGASVNSYGIIHGGLRYLQSFSIGRWRQSRRAQAWYIDRYPRHVRPLRCVMPLYRGAIRSPALFAAARVADRTLRVACGQECPLPDDGKYSRQQVLDGYAVPAMDLVGGAFWHDAELTDAPALLAHMLAQVEQRGGVLLRATEAIALAEQAGQLQGVHVRDRTSGQEQRLATGQLFDCRGAWSGFDPGEGAGRAARPSAAILAYNLLLDIPAPHGVDAYALSPRHGRGRSYFFRKVKGGTLVGTFYRPAPGATQAAPEPRDIDAALRQIRLCLPHLDLDAGSIRAVHAGLLPDRDGSGRQFDMRDRHLQPGPRGYHLLVGGKLTTAPLLSEAVADRIWPAQPAGSATKARAHYA</sequence>
<accession>A0A7W6LPX0</accession>
<evidence type="ECO:0000256" key="2">
    <source>
        <dbReference type="ARBA" id="ARBA00007330"/>
    </source>
</evidence>
<reference evidence="7 8" key="1">
    <citation type="submission" date="2020-08" db="EMBL/GenBank/DDBJ databases">
        <title>Genomic Encyclopedia of Type Strains, Phase IV (KMG-IV): sequencing the most valuable type-strain genomes for metagenomic binning, comparative biology and taxonomic classification.</title>
        <authorList>
            <person name="Goeker M."/>
        </authorList>
    </citation>
    <scope>NUCLEOTIDE SEQUENCE [LARGE SCALE GENOMIC DNA]</scope>
    <source>
        <strain evidence="7 8">DSM 19371</strain>
    </source>
</reference>
<dbReference type="Gene3D" id="3.50.50.60">
    <property type="entry name" value="FAD/NAD(P)-binding domain"/>
    <property type="match status" value="1"/>
</dbReference>
<evidence type="ECO:0000256" key="1">
    <source>
        <dbReference type="ARBA" id="ARBA00001974"/>
    </source>
</evidence>
<dbReference type="RefSeq" id="WP_188082078.1">
    <property type="nucleotide sequence ID" value="NZ_JACIEU010000007.1"/>
</dbReference>
<feature type="domain" description="FAD dependent oxidoreductase" evidence="6">
    <location>
        <begin position="4"/>
        <end position="372"/>
    </location>
</feature>
<name>A0A7W6LPX0_9SPHN</name>
<dbReference type="Gene3D" id="3.30.9.10">
    <property type="entry name" value="D-Amino Acid Oxidase, subunit A, domain 2"/>
    <property type="match status" value="1"/>
</dbReference>
<dbReference type="InterPro" id="IPR000447">
    <property type="entry name" value="G3P_DH_FAD-dep"/>
</dbReference>
<comment type="cofactor">
    <cofactor evidence="1">
        <name>FAD</name>
        <dbReference type="ChEBI" id="CHEBI:57692"/>
    </cofactor>
</comment>
<dbReference type="AlphaFoldDB" id="A0A7W6LPX0"/>
<dbReference type="PANTHER" id="PTHR11985">
    <property type="entry name" value="GLYCEROL-3-PHOSPHATE DEHYDROGENASE"/>
    <property type="match status" value="1"/>
</dbReference>
<dbReference type="EMBL" id="JACIEU010000007">
    <property type="protein sequence ID" value="MBB4148324.1"/>
    <property type="molecule type" value="Genomic_DNA"/>
</dbReference>
<proteinExistence type="inferred from homology"/>
<evidence type="ECO:0000259" key="6">
    <source>
        <dbReference type="Pfam" id="PF01266"/>
    </source>
</evidence>
<keyword evidence="3" id="KW-0285">Flavoprotein</keyword>
<protein>
    <submittedName>
        <fullName evidence="7">Glycerol-3-phosphate dehydrogenase</fullName>
        <ecNumber evidence="7">1.1.5.3</ecNumber>
    </submittedName>
</protein>
<dbReference type="Pfam" id="PF01266">
    <property type="entry name" value="DAO"/>
    <property type="match status" value="1"/>
</dbReference>
<dbReference type="EC" id="1.1.5.3" evidence="7"/>
<evidence type="ECO:0000313" key="8">
    <source>
        <dbReference type="Proteomes" id="UP000590524"/>
    </source>
</evidence>
<gene>
    <name evidence="7" type="ORF">GGQ90_002103</name>
</gene>
<organism evidence="7 8">
    <name type="scientific">Sphingobium scionense</name>
    <dbReference type="NCBI Taxonomy" id="1404341"/>
    <lineage>
        <taxon>Bacteria</taxon>
        <taxon>Pseudomonadati</taxon>
        <taxon>Pseudomonadota</taxon>
        <taxon>Alphaproteobacteria</taxon>
        <taxon>Sphingomonadales</taxon>
        <taxon>Sphingomonadaceae</taxon>
        <taxon>Sphingobium</taxon>
    </lineage>
</organism>
<dbReference type="Proteomes" id="UP000590524">
    <property type="component" value="Unassembled WGS sequence"/>
</dbReference>
<dbReference type="SUPFAM" id="SSF51905">
    <property type="entry name" value="FAD/NAD(P)-binding domain"/>
    <property type="match status" value="1"/>
</dbReference>
<dbReference type="PANTHER" id="PTHR11985:SF15">
    <property type="entry name" value="GLYCEROL-3-PHOSPHATE DEHYDROGENASE, MITOCHONDRIAL"/>
    <property type="match status" value="1"/>
</dbReference>